<dbReference type="InterPro" id="IPR005807">
    <property type="entry name" value="SecE_bac"/>
</dbReference>
<keyword evidence="5 9" id="KW-0653">Protein transport</keyword>
<evidence type="ECO:0000256" key="8">
    <source>
        <dbReference type="ARBA" id="ARBA00023136"/>
    </source>
</evidence>
<evidence type="ECO:0000256" key="1">
    <source>
        <dbReference type="ARBA" id="ARBA00004370"/>
    </source>
</evidence>
<dbReference type="GO" id="GO:0008320">
    <property type="term" value="F:protein transmembrane transporter activity"/>
    <property type="evidence" value="ECO:0007669"/>
    <property type="project" value="UniProtKB-UniRule"/>
</dbReference>
<dbReference type="AlphaFoldDB" id="A0A9D1D828"/>
<comment type="function">
    <text evidence="9">Essential subunit of the Sec protein translocation channel SecYEG. Clamps together the 2 halves of SecY. May contact the channel plug during translocation.</text>
</comment>
<keyword evidence="2 9" id="KW-0813">Transport</keyword>
<evidence type="ECO:0000256" key="5">
    <source>
        <dbReference type="ARBA" id="ARBA00022927"/>
    </source>
</evidence>
<dbReference type="GO" id="GO:0065002">
    <property type="term" value="P:intracellular protein transmembrane transport"/>
    <property type="evidence" value="ECO:0007669"/>
    <property type="project" value="UniProtKB-UniRule"/>
</dbReference>
<comment type="subcellular location">
    <subcellularLocation>
        <location evidence="9">Cell membrane</location>
        <topology evidence="9">Single-pass membrane protein</topology>
    </subcellularLocation>
    <subcellularLocation>
        <location evidence="1">Membrane</location>
    </subcellularLocation>
</comment>
<protein>
    <recommendedName>
        <fullName evidence="9">Protein translocase subunit SecE</fullName>
    </recommendedName>
</protein>
<dbReference type="InterPro" id="IPR001901">
    <property type="entry name" value="Translocase_SecE/Sec61-g"/>
</dbReference>
<dbReference type="PANTHER" id="PTHR33910">
    <property type="entry name" value="PROTEIN TRANSLOCASE SUBUNIT SECE"/>
    <property type="match status" value="1"/>
</dbReference>
<evidence type="ECO:0000256" key="2">
    <source>
        <dbReference type="ARBA" id="ARBA00022448"/>
    </source>
</evidence>
<dbReference type="PANTHER" id="PTHR33910:SF1">
    <property type="entry name" value="PROTEIN TRANSLOCASE SUBUNIT SECE"/>
    <property type="match status" value="1"/>
</dbReference>
<comment type="similarity">
    <text evidence="9">Belongs to the SecE/SEC61-gamma family.</text>
</comment>
<evidence type="ECO:0000256" key="3">
    <source>
        <dbReference type="ARBA" id="ARBA00022475"/>
    </source>
</evidence>
<evidence type="ECO:0000256" key="7">
    <source>
        <dbReference type="ARBA" id="ARBA00023010"/>
    </source>
</evidence>
<organism evidence="10 11">
    <name type="scientific">Candidatus Choladousia intestinavium</name>
    <dbReference type="NCBI Taxonomy" id="2840727"/>
    <lineage>
        <taxon>Bacteria</taxon>
        <taxon>Bacillati</taxon>
        <taxon>Bacillota</taxon>
        <taxon>Clostridia</taxon>
        <taxon>Lachnospirales</taxon>
        <taxon>Lachnospiraceae</taxon>
        <taxon>Lachnospiraceae incertae sedis</taxon>
        <taxon>Candidatus Choladousia</taxon>
    </lineage>
</organism>
<name>A0A9D1D828_9FIRM</name>
<dbReference type="HAMAP" id="MF_00422">
    <property type="entry name" value="SecE"/>
    <property type="match status" value="1"/>
</dbReference>
<keyword evidence="6 9" id="KW-1133">Transmembrane helix</keyword>
<proteinExistence type="inferred from homology"/>
<comment type="caution">
    <text evidence="10">The sequence shown here is derived from an EMBL/GenBank/DDBJ whole genome shotgun (WGS) entry which is preliminary data.</text>
</comment>
<dbReference type="Proteomes" id="UP000886757">
    <property type="component" value="Unassembled WGS sequence"/>
</dbReference>
<keyword evidence="7 9" id="KW-0811">Translocation</keyword>
<dbReference type="GO" id="GO:0009306">
    <property type="term" value="P:protein secretion"/>
    <property type="evidence" value="ECO:0007669"/>
    <property type="project" value="UniProtKB-UniRule"/>
</dbReference>
<keyword evidence="3 9" id="KW-1003">Cell membrane</keyword>
<evidence type="ECO:0000313" key="10">
    <source>
        <dbReference type="EMBL" id="HIR12554.1"/>
    </source>
</evidence>
<dbReference type="InterPro" id="IPR038379">
    <property type="entry name" value="SecE_sf"/>
</dbReference>
<dbReference type="GO" id="GO:0005886">
    <property type="term" value="C:plasma membrane"/>
    <property type="evidence" value="ECO:0007669"/>
    <property type="project" value="UniProtKB-SubCell"/>
</dbReference>
<keyword evidence="8 9" id="KW-0472">Membrane</keyword>
<reference evidence="10" key="1">
    <citation type="submission" date="2020-10" db="EMBL/GenBank/DDBJ databases">
        <authorList>
            <person name="Gilroy R."/>
        </authorList>
    </citation>
    <scope>NUCLEOTIDE SEQUENCE</scope>
    <source>
        <strain evidence="10">ChiSjej4B22-8148</strain>
    </source>
</reference>
<gene>
    <name evidence="9 10" type="primary">secE</name>
    <name evidence="10" type="ORF">IAB31_01365</name>
</gene>
<feature type="transmembrane region" description="Helical" evidence="9">
    <location>
        <begin position="45"/>
        <end position="69"/>
    </location>
</feature>
<evidence type="ECO:0000256" key="9">
    <source>
        <dbReference type="HAMAP-Rule" id="MF_00422"/>
    </source>
</evidence>
<accession>A0A9D1D828</accession>
<comment type="subunit">
    <text evidence="9">Component of the Sec protein translocase complex. Heterotrimer consisting of SecY, SecE and SecG subunits. The heterotrimers can form oligomers, although 1 heterotrimer is thought to be able to translocate proteins. Interacts with the ribosome. Interacts with SecDF, and other proteins may be involved. Interacts with SecA.</text>
</comment>
<keyword evidence="4 9" id="KW-0812">Transmembrane</keyword>
<dbReference type="GO" id="GO:0006605">
    <property type="term" value="P:protein targeting"/>
    <property type="evidence" value="ECO:0007669"/>
    <property type="project" value="UniProtKB-UniRule"/>
</dbReference>
<dbReference type="GO" id="GO:0043952">
    <property type="term" value="P:protein transport by the Sec complex"/>
    <property type="evidence" value="ECO:0007669"/>
    <property type="project" value="UniProtKB-UniRule"/>
</dbReference>
<dbReference type="Gene3D" id="1.20.5.1030">
    <property type="entry name" value="Preprotein translocase secy subunit"/>
    <property type="match status" value="1"/>
</dbReference>
<evidence type="ECO:0000313" key="11">
    <source>
        <dbReference type="Proteomes" id="UP000886757"/>
    </source>
</evidence>
<evidence type="ECO:0000256" key="6">
    <source>
        <dbReference type="ARBA" id="ARBA00022989"/>
    </source>
</evidence>
<evidence type="ECO:0000256" key="4">
    <source>
        <dbReference type="ARBA" id="ARBA00022692"/>
    </source>
</evidence>
<dbReference type="NCBIfam" id="TIGR00964">
    <property type="entry name" value="secE_bact"/>
    <property type="match status" value="1"/>
</dbReference>
<dbReference type="Pfam" id="PF00584">
    <property type="entry name" value="SecE"/>
    <property type="match status" value="1"/>
</dbReference>
<reference evidence="10" key="2">
    <citation type="journal article" date="2021" name="PeerJ">
        <title>Extensive microbial diversity within the chicken gut microbiome revealed by metagenomics and culture.</title>
        <authorList>
            <person name="Gilroy R."/>
            <person name="Ravi A."/>
            <person name="Getino M."/>
            <person name="Pursley I."/>
            <person name="Horton D.L."/>
            <person name="Alikhan N.F."/>
            <person name="Baker D."/>
            <person name="Gharbi K."/>
            <person name="Hall N."/>
            <person name="Watson M."/>
            <person name="Adriaenssens E.M."/>
            <person name="Foster-Nyarko E."/>
            <person name="Jarju S."/>
            <person name="Secka A."/>
            <person name="Antonio M."/>
            <person name="Oren A."/>
            <person name="Chaudhuri R.R."/>
            <person name="La Ragione R."/>
            <person name="Hildebrand F."/>
            <person name="Pallen M.J."/>
        </authorList>
    </citation>
    <scope>NUCLEOTIDE SEQUENCE</scope>
    <source>
        <strain evidence="10">ChiSjej4B22-8148</strain>
    </source>
</reference>
<sequence>MVKAEKAGKAEKTQKGSKKSWFEGLKSEFKKIIWPDRKSLAKQTVAIVAVSVVLGVIIAILDFIFQYGVDILVNISF</sequence>
<dbReference type="EMBL" id="DVGK01000022">
    <property type="protein sequence ID" value="HIR12554.1"/>
    <property type="molecule type" value="Genomic_DNA"/>
</dbReference>